<dbReference type="PROSITE" id="PS00719">
    <property type="entry name" value="GLYCOSYL_HYDROL_F2_1"/>
    <property type="match status" value="1"/>
</dbReference>
<proteinExistence type="inferred from homology"/>
<dbReference type="InterPro" id="IPR013783">
    <property type="entry name" value="Ig-like_fold"/>
</dbReference>
<dbReference type="SUPFAM" id="SSF74650">
    <property type="entry name" value="Galactose mutarotase-like"/>
    <property type="match status" value="1"/>
</dbReference>
<dbReference type="PROSITE" id="PS00608">
    <property type="entry name" value="GLYCOSYL_HYDROL_F2_2"/>
    <property type="match status" value="1"/>
</dbReference>
<dbReference type="InterPro" id="IPR023232">
    <property type="entry name" value="Glyco_hydro_2_AS"/>
</dbReference>
<evidence type="ECO:0000256" key="3">
    <source>
        <dbReference type="ARBA" id="ARBA00012756"/>
    </source>
</evidence>
<dbReference type="Pfam" id="PF02837">
    <property type="entry name" value="Glyco_hydro_2_N"/>
    <property type="match status" value="1"/>
</dbReference>
<name>A0A0C3C481_OIDMZ</name>
<keyword evidence="4 7" id="KW-0378">Hydrolase</keyword>
<dbReference type="Pfam" id="PF02929">
    <property type="entry name" value="Bgal_small_N"/>
    <property type="match status" value="1"/>
</dbReference>
<dbReference type="InterPro" id="IPR014718">
    <property type="entry name" value="GH-type_carb-bd"/>
</dbReference>
<dbReference type="InterPro" id="IPR006104">
    <property type="entry name" value="Glyco_hydro_2_N"/>
</dbReference>
<dbReference type="InterPro" id="IPR032312">
    <property type="entry name" value="LacZ_4"/>
</dbReference>
<dbReference type="GO" id="GO:0030246">
    <property type="term" value="F:carbohydrate binding"/>
    <property type="evidence" value="ECO:0007669"/>
    <property type="project" value="InterPro"/>
</dbReference>
<dbReference type="InterPro" id="IPR006101">
    <property type="entry name" value="Glyco_hydro_2"/>
</dbReference>
<dbReference type="EC" id="3.2.1.23" evidence="3"/>
<dbReference type="SUPFAM" id="SSF51445">
    <property type="entry name" value="(Trans)glycosidases"/>
    <property type="match status" value="1"/>
</dbReference>
<dbReference type="GO" id="GO:0005990">
    <property type="term" value="P:lactose catabolic process"/>
    <property type="evidence" value="ECO:0007669"/>
    <property type="project" value="TreeGrafter"/>
</dbReference>
<evidence type="ECO:0000259" key="8">
    <source>
        <dbReference type="SMART" id="SM01038"/>
    </source>
</evidence>
<dbReference type="Gene3D" id="3.20.20.80">
    <property type="entry name" value="Glycosidases"/>
    <property type="match status" value="1"/>
</dbReference>
<evidence type="ECO:0000256" key="1">
    <source>
        <dbReference type="ARBA" id="ARBA00001412"/>
    </source>
</evidence>
<dbReference type="Proteomes" id="UP000054321">
    <property type="component" value="Unassembled WGS sequence"/>
</dbReference>
<organism evidence="9 10">
    <name type="scientific">Oidiodendron maius (strain Zn)</name>
    <dbReference type="NCBI Taxonomy" id="913774"/>
    <lineage>
        <taxon>Eukaryota</taxon>
        <taxon>Fungi</taxon>
        <taxon>Dikarya</taxon>
        <taxon>Ascomycota</taxon>
        <taxon>Pezizomycotina</taxon>
        <taxon>Leotiomycetes</taxon>
        <taxon>Leotiomycetes incertae sedis</taxon>
        <taxon>Myxotrichaceae</taxon>
        <taxon>Oidiodendron</taxon>
    </lineage>
</organism>
<dbReference type="InterPro" id="IPR017853">
    <property type="entry name" value="GH"/>
</dbReference>
<evidence type="ECO:0000256" key="6">
    <source>
        <dbReference type="ARBA" id="ARBA00032230"/>
    </source>
</evidence>
<feature type="domain" description="Beta galactosidase small chain/" evidence="8">
    <location>
        <begin position="748"/>
        <end position="1030"/>
    </location>
</feature>
<evidence type="ECO:0000256" key="4">
    <source>
        <dbReference type="ARBA" id="ARBA00022801"/>
    </source>
</evidence>
<dbReference type="InterPro" id="IPR011013">
    <property type="entry name" value="Gal_mutarotase_sf_dom"/>
</dbReference>
<dbReference type="AlphaFoldDB" id="A0A0C3C481"/>
<reference evidence="10" key="2">
    <citation type="submission" date="2015-01" db="EMBL/GenBank/DDBJ databases">
        <title>Evolutionary Origins and Diversification of the Mycorrhizal Mutualists.</title>
        <authorList>
            <consortium name="DOE Joint Genome Institute"/>
            <consortium name="Mycorrhizal Genomics Consortium"/>
            <person name="Kohler A."/>
            <person name="Kuo A."/>
            <person name="Nagy L.G."/>
            <person name="Floudas D."/>
            <person name="Copeland A."/>
            <person name="Barry K.W."/>
            <person name="Cichocki N."/>
            <person name="Veneault-Fourrey C."/>
            <person name="LaButti K."/>
            <person name="Lindquist E.A."/>
            <person name="Lipzen A."/>
            <person name="Lundell T."/>
            <person name="Morin E."/>
            <person name="Murat C."/>
            <person name="Riley R."/>
            <person name="Ohm R."/>
            <person name="Sun H."/>
            <person name="Tunlid A."/>
            <person name="Henrissat B."/>
            <person name="Grigoriev I.V."/>
            <person name="Hibbett D.S."/>
            <person name="Martin F."/>
        </authorList>
    </citation>
    <scope>NUCLEOTIDE SEQUENCE [LARGE SCALE GENOMIC DNA]</scope>
    <source>
        <strain evidence="10">Zn</strain>
    </source>
</reference>
<evidence type="ECO:0000256" key="5">
    <source>
        <dbReference type="ARBA" id="ARBA00023295"/>
    </source>
</evidence>
<dbReference type="SUPFAM" id="SSF49785">
    <property type="entry name" value="Galactose-binding domain-like"/>
    <property type="match status" value="1"/>
</dbReference>
<dbReference type="InterPro" id="IPR050347">
    <property type="entry name" value="Bact_Beta-galactosidase"/>
</dbReference>
<dbReference type="SMART" id="SM01038">
    <property type="entry name" value="Bgal_small_N"/>
    <property type="match status" value="1"/>
</dbReference>
<dbReference type="Gene3D" id="2.60.40.10">
    <property type="entry name" value="Immunoglobulins"/>
    <property type="match status" value="2"/>
</dbReference>
<keyword evidence="10" id="KW-1185">Reference proteome</keyword>
<dbReference type="PRINTS" id="PR00132">
    <property type="entry name" value="GLHYDRLASE2"/>
</dbReference>
<gene>
    <name evidence="9" type="ORF">OIDMADRAFT_35507</name>
</gene>
<dbReference type="Gene3D" id="2.60.120.260">
    <property type="entry name" value="Galactose-binding domain-like"/>
    <property type="match status" value="1"/>
</dbReference>
<dbReference type="InterPro" id="IPR023230">
    <property type="entry name" value="Glyco_hydro_2_CS"/>
</dbReference>
<dbReference type="EMBL" id="KN832893">
    <property type="protein sequence ID" value="KIM93683.1"/>
    <property type="molecule type" value="Genomic_DNA"/>
</dbReference>
<dbReference type="STRING" id="913774.A0A0C3C481"/>
<reference evidence="9 10" key="1">
    <citation type="submission" date="2014-04" db="EMBL/GenBank/DDBJ databases">
        <authorList>
            <consortium name="DOE Joint Genome Institute"/>
            <person name="Kuo A."/>
            <person name="Martino E."/>
            <person name="Perotto S."/>
            <person name="Kohler A."/>
            <person name="Nagy L.G."/>
            <person name="Floudas D."/>
            <person name="Copeland A."/>
            <person name="Barry K.W."/>
            <person name="Cichocki N."/>
            <person name="Veneault-Fourrey C."/>
            <person name="LaButti K."/>
            <person name="Lindquist E.A."/>
            <person name="Lipzen A."/>
            <person name="Lundell T."/>
            <person name="Morin E."/>
            <person name="Murat C."/>
            <person name="Sun H."/>
            <person name="Tunlid A."/>
            <person name="Henrissat B."/>
            <person name="Grigoriev I.V."/>
            <person name="Hibbett D.S."/>
            <person name="Martin F."/>
            <person name="Nordberg H.P."/>
            <person name="Cantor M.N."/>
            <person name="Hua S.X."/>
        </authorList>
    </citation>
    <scope>NUCLEOTIDE SEQUENCE [LARGE SCALE GENOMIC DNA]</scope>
    <source>
        <strain evidence="9 10">Zn</strain>
    </source>
</reference>
<dbReference type="InterPro" id="IPR008979">
    <property type="entry name" value="Galactose-bd-like_sf"/>
</dbReference>
<dbReference type="InParanoid" id="A0A0C3C481"/>
<evidence type="ECO:0000313" key="10">
    <source>
        <dbReference type="Proteomes" id="UP000054321"/>
    </source>
</evidence>
<dbReference type="InterPro" id="IPR006102">
    <property type="entry name" value="Ig-like_GH2"/>
</dbReference>
<evidence type="ECO:0000313" key="9">
    <source>
        <dbReference type="EMBL" id="KIM93683.1"/>
    </source>
</evidence>
<keyword evidence="5 7" id="KW-0326">Glycosidase</keyword>
<dbReference type="Pfam" id="PF00703">
    <property type="entry name" value="Glyco_hydro_2"/>
    <property type="match status" value="1"/>
</dbReference>
<sequence length="1030" mass="117730">MAGHFPNFQPEWSDLTVLHRGTLPPRAYFFLYEHEQDAILGRAWKFHYAPNPFEAPVDFSDPSYDVSGWSDIQVPGHWQLQGWDKALYSNVNYIIPVDPPNVPLDENPTGSYVRYFTIPEDFADQQLRLRFEGVESAFHVYLNGTELGYSQGSHNPDEFDITAFVNRDGQNLLAVRVYQFCHGTYIEDQDQWRLSGIFRDVLLLAFPESHINDFSVETELDDQYRDATLKVTVYMNGRGAIKLKLFDRDGRIVGEQCKTVTEVTPTTTPTVTAAAINFTLPIMRPHKWSAESPTLYKLLLCFGDRFVSQNVGFRKTEIKDGLFRVNGQRIVMRGVNRHEHHPVYGRAVPYEFMKEDLLLMKRHNINTVRTSHYPADPRLYMLADELGLWIMDEADLECHGFQAVERLLLTEEDKKKPYVDRVFLTYDRAAWVTTDNPTWKQQYVDRAVQMCMRDRNHPSIIMWSLGNESFYGRNIKAMYDSVKAIDSTRPIHYEGDRRAAVVDLQSRMYVEIEDLVECGQDTKAPKPLILCEFAHAMGNGPGNLKEYMDAFYRYPRLQGGCVWEWANHGLQTVNPTSGDKFYAYGGDFGDQPNDYNFSMDGLCSSEHRPMPGLIEYRKAIEPVQVRGFIDGMVEVVNRYDIVSLDHLDCEFLVICDGHRCSLGKLEIPAGIKPHTAATIKVPDFALPSVKGDEIYLQFEFRLKDSTIWAEKGHIVARSQVQVCGPIEDTPPRSRLPPPSLATTATTIEISGAEAKWTFSLPRGKLTSWEKSGVEMIHSALGPEFDIKRAETDNDRRHDGVDWMEKKVMLSKSHTKSVTWSTSEEDSSVCVNVVARCAPPTFAWCIHLETEYRFYNNGMISLRCQGTAEGRDLPLTLPRIGFTMGLTSQFDKVEWFGRGPGESYKDKKLSQHFGNWSASVDELFVNYEFPQECSNRTDVRWVQLCSTDPSKPCLRASFGTQDDCSFMASHYTWEDLFESKHPYELSKRKKDYVVLRLDADHHGLGSGSCGPKTRPEYALTPGKFDFSIKLQ</sequence>
<dbReference type="Pfam" id="PF16353">
    <property type="entry name" value="LacZ_4"/>
    <property type="match status" value="1"/>
</dbReference>
<evidence type="ECO:0000256" key="7">
    <source>
        <dbReference type="RuleBase" id="RU361154"/>
    </source>
</evidence>
<comment type="similarity">
    <text evidence="2 7">Belongs to the glycosyl hydrolase 2 family.</text>
</comment>
<dbReference type="HOGENOM" id="CLU_002346_0_0_1"/>
<comment type="catalytic activity">
    <reaction evidence="1">
        <text>Hydrolysis of terminal non-reducing beta-D-galactose residues in beta-D-galactosides.</text>
        <dbReference type="EC" id="3.2.1.23"/>
    </reaction>
</comment>
<dbReference type="PANTHER" id="PTHR46323">
    <property type="entry name" value="BETA-GALACTOSIDASE"/>
    <property type="match status" value="1"/>
</dbReference>
<dbReference type="GO" id="GO:0009341">
    <property type="term" value="C:beta-galactosidase complex"/>
    <property type="evidence" value="ECO:0007669"/>
    <property type="project" value="InterPro"/>
</dbReference>
<dbReference type="Gene3D" id="2.70.98.10">
    <property type="match status" value="1"/>
</dbReference>
<dbReference type="SUPFAM" id="SSF49303">
    <property type="entry name" value="beta-Galactosidase/glucuronidase domain"/>
    <property type="match status" value="2"/>
</dbReference>
<dbReference type="FunFam" id="3.20.20.80:FF:000018">
    <property type="entry name" value="Beta-galactosidase"/>
    <property type="match status" value="1"/>
</dbReference>
<dbReference type="InterPro" id="IPR004199">
    <property type="entry name" value="B-gal_small/dom_5"/>
</dbReference>
<dbReference type="PANTHER" id="PTHR46323:SF2">
    <property type="entry name" value="BETA-GALACTOSIDASE"/>
    <property type="match status" value="1"/>
</dbReference>
<dbReference type="Pfam" id="PF02836">
    <property type="entry name" value="Glyco_hydro_2_C"/>
    <property type="match status" value="1"/>
</dbReference>
<protein>
    <recommendedName>
        <fullName evidence="3">beta-galactosidase</fullName>
        <ecNumber evidence="3">3.2.1.23</ecNumber>
    </recommendedName>
    <alternativeName>
        <fullName evidence="6">Lactase</fullName>
    </alternativeName>
</protein>
<evidence type="ECO:0000256" key="2">
    <source>
        <dbReference type="ARBA" id="ARBA00007401"/>
    </source>
</evidence>
<dbReference type="OrthoDB" id="408320at2759"/>
<dbReference type="InterPro" id="IPR036156">
    <property type="entry name" value="Beta-gal/glucu_dom_sf"/>
</dbReference>
<dbReference type="InterPro" id="IPR006103">
    <property type="entry name" value="Glyco_hydro_2_cat"/>
</dbReference>
<accession>A0A0C3C481</accession>
<dbReference type="GO" id="GO:0004565">
    <property type="term" value="F:beta-galactosidase activity"/>
    <property type="evidence" value="ECO:0007669"/>
    <property type="project" value="UniProtKB-EC"/>
</dbReference>